<name>A0A0E9Q317_ANGAN</name>
<dbReference type="AlphaFoldDB" id="A0A0E9Q317"/>
<proteinExistence type="predicted"/>
<organism evidence="1">
    <name type="scientific">Anguilla anguilla</name>
    <name type="common">European freshwater eel</name>
    <name type="synonym">Muraena anguilla</name>
    <dbReference type="NCBI Taxonomy" id="7936"/>
    <lineage>
        <taxon>Eukaryota</taxon>
        <taxon>Metazoa</taxon>
        <taxon>Chordata</taxon>
        <taxon>Craniata</taxon>
        <taxon>Vertebrata</taxon>
        <taxon>Euteleostomi</taxon>
        <taxon>Actinopterygii</taxon>
        <taxon>Neopterygii</taxon>
        <taxon>Teleostei</taxon>
        <taxon>Anguilliformes</taxon>
        <taxon>Anguillidae</taxon>
        <taxon>Anguilla</taxon>
    </lineage>
</organism>
<reference evidence="1" key="1">
    <citation type="submission" date="2014-11" db="EMBL/GenBank/DDBJ databases">
        <authorList>
            <person name="Amaro Gonzalez C."/>
        </authorList>
    </citation>
    <scope>NUCLEOTIDE SEQUENCE</scope>
</reference>
<protein>
    <submittedName>
        <fullName evidence="1">Uncharacterized protein</fullName>
    </submittedName>
</protein>
<accession>A0A0E9Q317</accession>
<evidence type="ECO:0000313" key="1">
    <source>
        <dbReference type="EMBL" id="JAH10907.1"/>
    </source>
</evidence>
<sequence length="35" mass="4182">MFLILIVRVRLIQSFSQYTVPVLINWGWPNIIFCT</sequence>
<dbReference type="EMBL" id="GBXM01097670">
    <property type="protein sequence ID" value="JAH10907.1"/>
    <property type="molecule type" value="Transcribed_RNA"/>
</dbReference>
<reference evidence="1" key="2">
    <citation type="journal article" date="2015" name="Fish Shellfish Immunol.">
        <title>Early steps in the European eel (Anguilla anguilla)-Vibrio vulnificus interaction in the gills: Role of the RtxA13 toxin.</title>
        <authorList>
            <person name="Callol A."/>
            <person name="Pajuelo D."/>
            <person name="Ebbesson L."/>
            <person name="Teles M."/>
            <person name="MacKenzie S."/>
            <person name="Amaro C."/>
        </authorList>
    </citation>
    <scope>NUCLEOTIDE SEQUENCE</scope>
</reference>